<keyword evidence="1" id="KW-0812">Transmembrane</keyword>
<organism evidence="2">
    <name type="scientific">marine metagenome</name>
    <dbReference type="NCBI Taxonomy" id="408172"/>
    <lineage>
        <taxon>unclassified sequences</taxon>
        <taxon>metagenomes</taxon>
        <taxon>ecological metagenomes</taxon>
    </lineage>
</organism>
<evidence type="ECO:0000256" key="1">
    <source>
        <dbReference type="SAM" id="Phobius"/>
    </source>
</evidence>
<accession>A0A382HKL1</accession>
<keyword evidence="1" id="KW-0472">Membrane</keyword>
<name>A0A382HKL1_9ZZZZ</name>
<dbReference type="EMBL" id="UINC01061530">
    <property type="protein sequence ID" value="SVB87203.1"/>
    <property type="molecule type" value="Genomic_DNA"/>
</dbReference>
<evidence type="ECO:0000313" key="2">
    <source>
        <dbReference type="EMBL" id="SVB87203.1"/>
    </source>
</evidence>
<reference evidence="2" key="1">
    <citation type="submission" date="2018-05" db="EMBL/GenBank/DDBJ databases">
        <authorList>
            <person name="Lanie J.A."/>
            <person name="Ng W.-L."/>
            <person name="Kazmierczak K.M."/>
            <person name="Andrzejewski T.M."/>
            <person name="Davidsen T.M."/>
            <person name="Wayne K.J."/>
            <person name="Tettelin H."/>
            <person name="Glass J.I."/>
            <person name="Rusch D."/>
            <person name="Podicherti R."/>
            <person name="Tsui H.-C.T."/>
            <person name="Winkler M.E."/>
        </authorList>
    </citation>
    <scope>NUCLEOTIDE SEQUENCE</scope>
</reference>
<protein>
    <submittedName>
        <fullName evidence="2">Uncharacterized protein</fullName>
    </submittedName>
</protein>
<gene>
    <name evidence="2" type="ORF">METZ01_LOCUS240057</name>
</gene>
<sequence>MLDSFDPKEKKAILLFIALLILGAIYLSTHRIDWSPDSSQRQIEVDRRLPSVEEEPANSGRYL</sequence>
<proteinExistence type="predicted"/>
<feature type="transmembrane region" description="Helical" evidence="1">
    <location>
        <begin position="12"/>
        <end position="29"/>
    </location>
</feature>
<keyword evidence="1" id="KW-1133">Transmembrane helix</keyword>
<dbReference type="AlphaFoldDB" id="A0A382HKL1"/>